<keyword evidence="2" id="KW-1185">Reference proteome</keyword>
<dbReference type="EMBL" id="CM042009">
    <property type="protein sequence ID" value="KAI3788194.1"/>
    <property type="molecule type" value="Genomic_DNA"/>
</dbReference>
<protein>
    <submittedName>
        <fullName evidence="1">Uncharacterized protein</fullName>
    </submittedName>
</protein>
<sequence>MPKYQSRKEMAGNTSNSEKDGQITLHYPMLSRNNYAAWAIKMRVFMQAQGVWDAVEPRTANTVVEVKKDKMALAAIYQGIPEDLLLSLAEKKTAKEAWEALKTMFMGADRVKTARIQTLKAEFEALSMKESEGVDEFAVKVSNIVSTMRTLGDNVDESYVVKKLLRAVPTKFLQIASTLEQFGDLDKMTVEEVIGRLKAHEERMKGHGDNDERRLLLTHQEWSERNKKKIEGDSKSKSNRGGFGGSRGRGRGRGRGTTSNRGGRGGRGSGQQKNGNHGSSGSRDKSQVQCYNCQDYGHYAAECGNPRRERNQESNLTQEQIDNEPALLLSVLDDCEKIVEGSSGE</sequence>
<proteinExistence type="predicted"/>
<name>A0ACB9GXL5_CICIN</name>
<accession>A0ACB9GXL5</accession>
<reference evidence="2" key="1">
    <citation type="journal article" date="2022" name="Mol. Ecol. Resour.">
        <title>The genomes of chicory, endive, great burdock and yacon provide insights into Asteraceae palaeo-polyploidization history and plant inulin production.</title>
        <authorList>
            <person name="Fan W."/>
            <person name="Wang S."/>
            <person name="Wang H."/>
            <person name="Wang A."/>
            <person name="Jiang F."/>
            <person name="Liu H."/>
            <person name="Zhao H."/>
            <person name="Xu D."/>
            <person name="Zhang Y."/>
        </authorList>
    </citation>
    <scope>NUCLEOTIDE SEQUENCE [LARGE SCALE GENOMIC DNA]</scope>
    <source>
        <strain evidence="2">cv. Punajuju</strain>
    </source>
</reference>
<dbReference type="Proteomes" id="UP001055811">
    <property type="component" value="Linkage Group LG01"/>
</dbReference>
<reference evidence="1 2" key="2">
    <citation type="journal article" date="2022" name="Mol. Ecol. Resour.">
        <title>The genomes of chicory, endive, great burdock and yacon provide insights into Asteraceae paleo-polyploidization history and plant inulin production.</title>
        <authorList>
            <person name="Fan W."/>
            <person name="Wang S."/>
            <person name="Wang H."/>
            <person name="Wang A."/>
            <person name="Jiang F."/>
            <person name="Liu H."/>
            <person name="Zhao H."/>
            <person name="Xu D."/>
            <person name="Zhang Y."/>
        </authorList>
    </citation>
    <scope>NUCLEOTIDE SEQUENCE [LARGE SCALE GENOMIC DNA]</scope>
    <source>
        <strain evidence="2">cv. Punajuju</strain>
        <tissue evidence="1">Leaves</tissue>
    </source>
</reference>
<comment type="caution">
    <text evidence="1">The sequence shown here is derived from an EMBL/GenBank/DDBJ whole genome shotgun (WGS) entry which is preliminary data.</text>
</comment>
<evidence type="ECO:0000313" key="1">
    <source>
        <dbReference type="EMBL" id="KAI3788194.1"/>
    </source>
</evidence>
<gene>
    <name evidence="1" type="ORF">L2E82_00924</name>
</gene>
<evidence type="ECO:0000313" key="2">
    <source>
        <dbReference type="Proteomes" id="UP001055811"/>
    </source>
</evidence>
<organism evidence="1 2">
    <name type="scientific">Cichorium intybus</name>
    <name type="common">Chicory</name>
    <dbReference type="NCBI Taxonomy" id="13427"/>
    <lineage>
        <taxon>Eukaryota</taxon>
        <taxon>Viridiplantae</taxon>
        <taxon>Streptophyta</taxon>
        <taxon>Embryophyta</taxon>
        <taxon>Tracheophyta</taxon>
        <taxon>Spermatophyta</taxon>
        <taxon>Magnoliopsida</taxon>
        <taxon>eudicotyledons</taxon>
        <taxon>Gunneridae</taxon>
        <taxon>Pentapetalae</taxon>
        <taxon>asterids</taxon>
        <taxon>campanulids</taxon>
        <taxon>Asterales</taxon>
        <taxon>Asteraceae</taxon>
        <taxon>Cichorioideae</taxon>
        <taxon>Cichorieae</taxon>
        <taxon>Cichoriinae</taxon>
        <taxon>Cichorium</taxon>
    </lineage>
</organism>